<comment type="caution">
    <text evidence="1">The sequence shown here is derived from an EMBL/GenBank/DDBJ whole genome shotgun (WGS) entry which is preliminary data.</text>
</comment>
<protein>
    <submittedName>
        <fullName evidence="1">Uncharacterized protein</fullName>
    </submittedName>
</protein>
<evidence type="ECO:0000313" key="1">
    <source>
        <dbReference type="EMBL" id="GIY79148.1"/>
    </source>
</evidence>
<dbReference type="AlphaFoldDB" id="A0AAV4W9V8"/>
<keyword evidence="2" id="KW-1185">Reference proteome</keyword>
<reference evidence="1 2" key="1">
    <citation type="submission" date="2021-06" db="EMBL/GenBank/DDBJ databases">
        <title>Caerostris extrusa draft genome.</title>
        <authorList>
            <person name="Kono N."/>
            <person name="Arakawa K."/>
        </authorList>
    </citation>
    <scope>NUCLEOTIDE SEQUENCE [LARGE SCALE GENOMIC DNA]</scope>
</reference>
<accession>A0AAV4W9V8</accession>
<gene>
    <name evidence="1" type="ORF">CEXT_204171</name>
</gene>
<sequence length="102" mass="11730">MNSPLNDDEENRNNNQVLKSNNQKSTFVSIWADYRFFASVIVHRQKSFLHTTNSPLTDDERKENNNHNQILEFNIQKDMSASFGLVPNVGMSNSHVVHLCIP</sequence>
<organism evidence="1 2">
    <name type="scientific">Caerostris extrusa</name>
    <name type="common">Bark spider</name>
    <name type="synonym">Caerostris bankana</name>
    <dbReference type="NCBI Taxonomy" id="172846"/>
    <lineage>
        <taxon>Eukaryota</taxon>
        <taxon>Metazoa</taxon>
        <taxon>Ecdysozoa</taxon>
        <taxon>Arthropoda</taxon>
        <taxon>Chelicerata</taxon>
        <taxon>Arachnida</taxon>
        <taxon>Araneae</taxon>
        <taxon>Araneomorphae</taxon>
        <taxon>Entelegynae</taxon>
        <taxon>Araneoidea</taxon>
        <taxon>Araneidae</taxon>
        <taxon>Caerostris</taxon>
    </lineage>
</organism>
<proteinExistence type="predicted"/>
<dbReference type="Proteomes" id="UP001054945">
    <property type="component" value="Unassembled WGS sequence"/>
</dbReference>
<evidence type="ECO:0000313" key="2">
    <source>
        <dbReference type="Proteomes" id="UP001054945"/>
    </source>
</evidence>
<name>A0AAV4W9V8_CAEEX</name>
<dbReference type="EMBL" id="BPLR01015851">
    <property type="protein sequence ID" value="GIY79148.1"/>
    <property type="molecule type" value="Genomic_DNA"/>
</dbReference>